<evidence type="ECO:0000313" key="2">
    <source>
        <dbReference type="Proteomes" id="UP000599391"/>
    </source>
</evidence>
<dbReference type="RefSeq" id="WP_214441013.1">
    <property type="nucleotide sequence ID" value="NZ_JAECZB010000081.1"/>
</dbReference>
<comment type="caution">
    <text evidence="1">The sequence shown here is derived from an EMBL/GenBank/DDBJ whole genome shotgun (WGS) entry which is preliminary data.</text>
</comment>
<keyword evidence="2" id="KW-1185">Reference proteome</keyword>
<name>A0A8J7HFM1_9CYAN</name>
<proteinExistence type="predicted"/>
<reference evidence="1 2" key="1">
    <citation type="journal article" date="2021" name="Int. J. Syst. Evol. Microbiol.">
        <title>Amazonocrinis nigriterrae gen. nov., sp. nov., Atlanticothrix silvestris gen. nov., sp. nov. and Dendronalium phyllosphericum gen. nov., sp. nov., nostocacean cyanobacteria from Brazilian environments.</title>
        <authorList>
            <person name="Alvarenga D.O."/>
            <person name="Andreote A.P.D."/>
            <person name="Branco L.H.Z."/>
            <person name="Delbaje E."/>
            <person name="Cruz R.B."/>
            <person name="Varani A.M."/>
            <person name="Fiore M.F."/>
        </authorList>
    </citation>
    <scope>NUCLEOTIDE SEQUENCE [LARGE SCALE GENOMIC DNA]</scope>
    <source>
        <strain evidence="1 2">CENA357</strain>
    </source>
</reference>
<dbReference type="EMBL" id="JAECZB010000081">
    <property type="protein sequence ID" value="MBH8554783.1"/>
    <property type="molecule type" value="Genomic_DNA"/>
</dbReference>
<accession>A0A8J7HFM1</accession>
<dbReference type="AlphaFoldDB" id="A0A8J7HFM1"/>
<gene>
    <name evidence="1" type="ORF">I8751_20980</name>
</gene>
<protein>
    <submittedName>
        <fullName evidence="1">Uncharacterized protein</fullName>
    </submittedName>
</protein>
<dbReference type="Proteomes" id="UP000599391">
    <property type="component" value="Unassembled WGS sequence"/>
</dbReference>
<evidence type="ECO:0000313" key="1">
    <source>
        <dbReference type="EMBL" id="MBH8554783.1"/>
    </source>
</evidence>
<sequence>MNTNQSQKLQTQALWQELNDDVAAQLAGGGRVKGKGWGKCQVPGKCEVGISIVVKF</sequence>
<organism evidence="1 2">
    <name type="scientific">Atlanticothrix silvestris CENA357</name>
    <dbReference type="NCBI Taxonomy" id="1725252"/>
    <lineage>
        <taxon>Bacteria</taxon>
        <taxon>Bacillati</taxon>
        <taxon>Cyanobacteriota</taxon>
        <taxon>Cyanophyceae</taxon>
        <taxon>Nostocales</taxon>
        <taxon>Nodulariaceae</taxon>
        <taxon>Atlanticothrix</taxon>
        <taxon>Atlanticothrix silvestris</taxon>
    </lineage>
</organism>